<reference evidence="1" key="1">
    <citation type="submission" date="2020-09" db="EMBL/GenBank/DDBJ databases">
        <title>A novel bacterium of genus Hazenella, isolated from South China Sea.</title>
        <authorList>
            <person name="Huang H."/>
            <person name="Mo K."/>
            <person name="Hu Y."/>
        </authorList>
    </citation>
    <scope>NUCLEOTIDE SEQUENCE</scope>
    <source>
        <strain evidence="1">IB182357</strain>
    </source>
</reference>
<gene>
    <name evidence="1" type="ORF">IC620_09535</name>
</gene>
<name>A0A926NBC6_9BACL</name>
<dbReference type="Proteomes" id="UP000661691">
    <property type="component" value="Unassembled WGS sequence"/>
</dbReference>
<sequence>MARTLGVQFNGNRKIHAGAYSRIDTEGLNHVEAEKPRRIVFLGTAAGGDPNKIHWLSGPAEARQTFRSGDLVTAGELAWKPGYDQVGAGRIGFIRVQDATASQFTHENFQFKAKDFGAWTNEIQVAWNTQGQKHQLTVTHWKDGVTEAYKNIGEIFDVKCVGDETATLVIEADETTNKATRLVVKTQGGEYAYPLGVGQYQDVQQLVSELNRIPGVEASMKPFKKLTTDQLDAVASTPLKDGYTVMAVKQDLLNQVQKSVLITLTIANGALPASLAQTALAGGTDGTVPTSWTDKLDRLYGEDAYLLVPLTADRAIQQACHQFVLRQLSEEGVTMMGVYGGGHHESIEEVSSRASSFNHPRAVVAYPGIHVFMEGEVKVLPAYLTAALIAGRIAGKDTGDPITFDAVDIVGLERNLKTLEVERLLMNGITPLEANRRHASAGYRIAQGITTHMVDSNPSFREISMHVLSDELSRELVQILEAKFVGGKGTASTVALIQNEVQSYLDRKVREDVLVEYDPKSVTVRLEGDAVYIDYSTLPVGALNYIFITTKYYKQAITV</sequence>
<dbReference type="RefSeq" id="WP_191142040.1">
    <property type="nucleotide sequence ID" value="NZ_JACXAH010000012.1"/>
</dbReference>
<organism evidence="1 2">
    <name type="scientific">Polycladospora coralii</name>
    <dbReference type="NCBI Taxonomy" id="2771432"/>
    <lineage>
        <taxon>Bacteria</taxon>
        <taxon>Bacillati</taxon>
        <taxon>Bacillota</taxon>
        <taxon>Bacilli</taxon>
        <taxon>Bacillales</taxon>
        <taxon>Thermoactinomycetaceae</taxon>
        <taxon>Polycladospora</taxon>
    </lineage>
</organism>
<comment type="caution">
    <text evidence="1">The sequence shown here is derived from an EMBL/GenBank/DDBJ whole genome shotgun (WGS) entry which is preliminary data.</text>
</comment>
<dbReference type="EMBL" id="JACXAH010000012">
    <property type="protein sequence ID" value="MBD1372595.1"/>
    <property type="molecule type" value="Genomic_DNA"/>
</dbReference>
<accession>A0A926NBC6</accession>
<protein>
    <recommendedName>
        <fullName evidence="3">Tail sheath protein</fullName>
    </recommendedName>
</protein>
<dbReference type="AlphaFoldDB" id="A0A926NBC6"/>
<keyword evidence="2" id="KW-1185">Reference proteome</keyword>
<evidence type="ECO:0000313" key="2">
    <source>
        <dbReference type="Proteomes" id="UP000661691"/>
    </source>
</evidence>
<evidence type="ECO:0008006" key="3">
    <source>
        <dbReference type="Google" id="ProtNLM"/>
    </source>
</evidence>
<proteinExistence type="predicted"/>
<evidence type="ECO:0000313" key="1">
    <source>
        <dbReference type="EMBL" id="MBD1372595.1"/>
    </source>
</evidence>
<dbReference type="Gene3D" id="3.10.450.690">
    <property type="match status" value="1"/>
</dbReference>